<sequence>MQMQIQIPGYGGGTQEIKPNVPELTERQKFVLKHGKMEGHYFGNDAVKGVRPHHDAEDYIALLTAIANGLREFNIKCDFKSDVSMSHLGWKIRQTSGIPAISVLIGKPAIEWELFLSKDDTAIHFKAKCDYIEEPSGKSIKTQDWEESENDDDEAKVSFITDGEGKMVRWNVTILP</sequence>
<keyword evidence="2" id="KW-1185">Reference proteome</keyword>
<reference evidence="1 2" key="1">
    <citation type="submission" date="2021-04" db="EMBL/GenBank/DDBJ databases">
        <authorList>
            <person name="Bliznina A."/>
        </authorList>
    </citation>
    <scope>NUCLEOTIDE SEQUENCE [LARGE SCALE GENOMIC DNA]</scope>
</reference>
<dbReference type="EMBL" id="OU015566">
    <property type="protein sequence ID" value="CAG5106660.1"/>
    <property type="molecule type" value="Genomic_DNA"/>
</dbReference>
<dbReference type="Proteomes" id="UP001158576">
    <property type="component" value="Chromosome 1"/>
</dbReference>
<protein>
    <submittedName>
        <fullName evidence="1">Oidioi.mRNA.OKI2018_I69.chr1.g2942.t1.cds</fullName>
    </submittedName>
</protein>
<organism evidence="1 2">
    <name type="scientific">Oikopleura dioica</name>
    <name type="common">Tunicate</name>
    <dbReference type="NCBI Taxonomy" id="34765"/>
    <lineage>
        <taxon>Eukaryota</taxon>
        <taxon>Metazoa</taxon>
        <taxon>Chordata</taxon>
        <taxon>Tunicata</taxon>
        <taxon>Appendicularia</taxon>
        <taxon>Copelata</taxon>
        <taxon>Oikopleuridae</taxon>
        <taxon>Oikopleura</taxon>
    </lineage>
</organism>
<evidence type="ECO:0000313" key="2">
    <source>
        <dbReference type="Proteomes" id="UP001158576"/>
    </source>
</evidence>
<accession>A0ABN7SWI3</accession>
<name>A0ABN7SWI3_OIKDI</name>
<proteinExistence type="predicted"/>
<evidence type="ECO:0000313" key="1">
    <source>
        <dbReference type="EMBL" id="CAG5106660.1"/>
    </source>
</evidence>
<gene>
    <name evidence="1" type="ORF">OKIOD_LOCUS11707</name>
</gene>